<comment type="caution">
    <text evidence="3">The sequence shown here is derived from an EMBL/GenBank/DDBJ whole genome shotgun (WGS) entry which is preliminary data.</text>
</comment>
<dbReference type="SMART" id="SM00047">
    <property type="entry name" value="LYZ2"/>
    <property type="match status" value="1"/>
</dbReference>
<dbReference type="EMBL" id="WKPR01000020">
    <property type="protein sequence ID" value="MSB21185.1"/>
    <property type="molecule type" value="Genomic_DNA"/>
</dbReference>
<proteinExistence type="predicted"/>
<dbReference type="GO" id="GO:0004040">
    <property type="term" value="F:amidase activity"/>
    <property type="evidence" value="ECO:0007669"/>
    <property type="project" value="InterPro"/>
</dbReference>
<protein>
    <recommendedName>
        <fullName evidence="2">Mannosyl-glycoprotein endo-beta-N-acetylglucosamidase-like domain-containing protein</fullName>
    </recommendedName>
</protein>
<evidence type="ECO:0000256" key="1">
    <source>
        <dbReference type="ARBA" id="ARBA00022801"/>
    </source>
</evidence>
<dbReference type="PRINTS" id="PR01002">
    <property type="entry name" value="FLGFLGJ"/>
</dbReference>
<reference evidence="3 4" key="1">
    <citation type="journal article" date="2019" name="Nat. Med.">
        <title>A library of human gut bacterial isolates paired with longitudinal multiomics data enables mechanistic microbiome research.</title>
        <authorList>
            <person name="Poyet M."/>
            <person name="Groussin M."/>
            <person name="Gibbons S.M."/>
            <person name="Avila-Pacheco J."/>
            <person name="Jiang X."/>
            <person name="Kearney S.M."/>
            <person name="Perrotta A.R."/>
            <person name="Berdy B."/>
            <person name="Zhao S."/>
            <person name="Lieberman T.D."/>
            <person name="Swanson P.K."/>
            <person name="Smith M."/>
            <person name="Roesemann S."/>
            <person name="Alexander J.E."/>
            <person name="Rich S.A."/>
            <person name="Livny J."/>
            <person name="Vlamakis H."/>
            <person name="Clish C."/>
            <person name="Bullock K."/>
            <person name="Deik A."/>
            <person name="Scott J."/>
            <person name="Pierce K.A."/>
            <person name="Xavier R.J."/>
            <person name="Alm E.J."/>
        </authorList>
    </citation>
    <scope>NUCLEOTIDE SEQUENCE [LARGE SCALE GENOMIC DNA]</scope>
    <source>
        <strain evidence="3 4">BIOML-A2</strain>
    </source>
</reference>
<sequence length="532" mass="55234">MQKSGVLASLTIAQAILESGWGKSGLTVKANALFGIKAGTSWKGRVYSTKTQECYNGVTFTTVTALFRAYDSWEESVADHSALLTGAARYKAVVGERDYKTACRAIKAAGYATDPKYPDKLIQIIESYGLTAYDGAGQAGAGGGSNITAGAERPADAKGEGKMKASEFIKKLQDIVDHYKTLYVMGCFGAPLTGGNVSRYCQNHSYNKQAARTAMIKAAANQNPPVFGFDCVCMIKGVLWGWNGDASKTYGGASYASGGVPDIGADTMITKCSGVSTDFSKIVPGEAVWLKGHIGVYIGGGKVIECSPAFKNCVQVTACLNIGAISGMNGRRWTKHGKLPYITYDTAGAATGGAGTAQKPGGASDTSGALAFAVGDVVQFTGNTHYTSAAAASGKTCKPGPAKVTMISKGAKHPYHLIKQAGGGSTVYGWVNAADVQSETDAAIDKLAGLGVINSPDYWKNAVAGGKVAYLDILFTQAAAKITKAGPRTADVKSGVDALVKAGVINTPEYWLQNYGKLQSLDLLLCALGGAV</sequence>
<evidence type="ECO:0000313" key="4">
    <source>
        <dbReference type="Proteomes" id="UP000434475"/>
    </source>
</evidence>
<dbReference type="PANTHER" id="PTHR33308:SF10">
    <property type="entry name" value="EXO-GLUCOSAMINIDASE LYTG"/>
    <property type="match status" value="1"/>
</dbReference>
<dbReference type="InterPro" id="IPR002901">
    <property type="entry name" value="MGlyc_endo_b_GlcNAc-like_dom"/>
</dbReference>
<name>A0A6I2R4H1_FLAPL</name>
<dbReference type="Gene3D" id="3.90.1720.10">
    <property type="entry name" value="endopeptidase domain like (from Nostoc punctiforme)"/>
    <property type="match status" value="1"/>
</dbReference>
<dbReference type="Gene3D" id="2.10.70.40">
    <property type="entry name" value="peptidoglycan hydrolase"/>
    <property type="match status" value="1"/>
</dbReference>
<dbReference type="InterPro" id="IPR051056">
    <property type="entry name" value="Glycosyl_Hydrolase_73"/>
</dbReference>
<dbReference type="Pfam" id="PF01832">
    <property type="entry name" value="Glucosaminidase"/>
    <property type="match status" value="1"/>
</dbReference>
<accession>A0A6I2R4H1</accession>
<dbReference type="Proteomes" id="UP000434475">
    <property type="component" value="Unassembled WGS sequence"/>
</dbReference>
<keyword evidence="1" id="KW-0378">Hydrolase</keyword>
<dbReference type="PANTHER" id="PTHR33308">
    <property type="entry name" value="PEPTIDOGLYCAN HYDROLASE FLGJ"/>
    <property type="match status" value="1"/>
</dbReference>
<feature type="domain" description="Mannosyl-glycoprotein endo-beta-N-acetylglucosamidase-like" evidence="2">
    <location>
        <begin position="1"/>
        <end position="134"/>
    </location>
</feature>
<dbReference type="Gene3D" id="1.10.530.10">
    <property type="match status" value="1"/>
</dbReference>
<dbReference type="AlphaFoldDB" id="A0A6I2R4H1"/>
<gene>
    <name evidence="3" type="ORF">GKE97_16900</name>
</gene>
<evidence type="ECO:0000259" key="2">
    <source>
        <dbReference type="SMART" id="SM00047"/>
    </source>
</evidence>
<evidence type="ECO:0000313" key="3">
    <source>
        <dbReference type="EMBL" id="MSB21185.1"/>
    </source>
</evidence>
<organism evidence="3 4">
    <name type="scientific">Flavonifractor plautii</name>
    <name type="common">Fusobacterium plautii</name>
    <dbReference type="NCBI Taxonomy" id="292800"/>
    <lineage>
        <taxon>Bacteria</taxon>
        <taxon>Bacillati</taxon>
        <taxon>Bacillota</taxon>
        <taxon>Clostridia</taxon>
        <taxon>Eubacteriales</taxon>
        <taxon>Oscillospiraceae</taxon>
        <taxon>Flavonifractor</taxon>
    </lineage>
</organism>